<evidence type="ECO:0000313" key="3">
    <source>
        <dbReference type="Proteomes" id="UP000598426"/>
    </source>
</evidence>
<sequence>MSTTPRARSGALISTAALAGLLASMVVATPALAEEPTLPTGSITGSVHDVVEAAVDAAHVELFALVDGAWMPEPTAETTTDVNGDYAFDAVAEGTYAVRAAEAVEPSDFLPTWYPSTETMPAVDATDGLVIVEATPVDDIDIVLVASSIEATVLPQISGTAQVGATLTATDGEWNVSGLSLSRQWFRGTTAVAGATGTTYALGAADLGQIISVTVSVARDGFGSAAVSSAPTAAVAAGTISGATPTVSGTPTVGTTLTARPGTWTSGTTIAYQWLRNGVAISGAINSTYKLTATDATTAIAVRVTGTKSGYTTVTKTSAATLKVATVGTPKVTGTYTVGETLTATAGTWTSSTSFAFQWLRDGNPISGATASSYKLTSSDNAKVVTVQVTGTKAGYPTVVRTSATSVKTVTAATPKVSGTLAVGQKLTATTGTWTSGTTLAYQWLRNGKAITGATKSTYSLTSTDVGTAISVKVTGTQPGFATISKTSSATLKVQTAPRPTVSGSMVVGTTLTAKPGTWTTGATLSYRWLRDGTAITGATKSTYTLTSGDSGRLITVRVTGTKSGYATIAQISANTTRTMLAATPTITGITKVGSTLTAKPGTWTSGTTFTYVWLRDGASISGATSSTYKLTASDRDKHISVKVTGRQSGVTTATRTSSKTAAIAAGTLTTSTPTISGTRRVAYTLTAKAGTWGPGTVSLKYQWYRSGTAITNATKSTYKLGSGDIGRTITVKVTGSKSGYTTASKTSAPTGTIAKATWYGQEFGVFTTRTISGYGNDIVSVPAGVRTGVITADFDGGGNFIVVSLDSSYEYQDLLFNEIAYSAGFTGATVYGDVDKYFDEPTSYFEIEADGAWTIKLSAIDTAKSLPGSAYGPGVYKYDGGTRTVGLSYYGEGNFIVEQYYKDSYYGTDWDLIVNEIGATSGNYALHGGPSIIVITADEGAWQTFR</sequence>
<keyword evidence="1" id="KW-0732">Signal</keyword>
<reference evidence="2 3" key="1">
    <citation type="submission" date="2020-09" db="EMBL/GenBank/DDBJ databases">
        <title>Isolation and identification of active actinomycetes.</title>
        <authorList>
            <person name="Li X."/>
        </authorList>
    </citation>
    <scope>NUCLEOTIDE SEQUENCE [LARGE SCALE GENOMIC DNA]</scope>
    <source>
        <strain evidence="2 3">NEAU-LLC</strain>
    </source>
</reference>
<gene>
    <name evidence="2" type="ORF">IF188_12670</name>
</gene>
<accession>A0ABR8NU24</accession>
<evidence type="ECO:0000256" key="1">
    <source>
        <dbReference type="SAM" id="SignalP"/>
    </source>
</evidence>
<feature type="signal peptide" evidence="1">
    <location>
        <begin position="1"/>
        <end position="33"/>
    </location>
</feature>
<dbReference type="Gene3D" id="2.60.40.2700">
    <property type="match status" value="7"/>
</dbReference>
<dbReference type="Gene3D" id="2.60.40.10">
    <property type="entry name" value="Immunoglobulins"/>
    <property type="match status" value="1"/>
</dbReference>
<name>A0ABR8NU24_9MICO</name>
<dbReference type="EMBL" id="JACXZS010000008">
    <property type="protein sequence ID" value="MBD3942551.1"/>
    <property type="molecule type" value="Genomic_DNA"/>
</dbReference>
<comment type="caution">
    <text evidence="2">The sequence shown here is derived from an EMBL/GenBank/DDBJ whole genome shotgun (WGS) entry which is preliminary data.</text>
</comment>
<evidence type="ECO:0000313" key="2">
    <source>
        <dbReference type="EMBL" id="MBD3942551.1"/>
    </source>
</evidence>
<dbReference type="SUPFAM" id="SSF117074">
    <property type="entry name" value="Hypothetical protein PA1324"/>
    <property type="match status" value="1"/>
</dbReference>
<keyword evidence="3" id="KW-1185">Reference proteome</keyword>
<evidence type="ECO:0008006" key="4">
    <source>
        <dbReference type="Google" id="ProtNLM"/>
    </source>
</evidence>
<feature type="chain" id="PRO_5047091866" description="Alpha-amylase" evidence="1">
    <location>
        <begin position="34"/>
        <end position="947"/>
    </location>
</feature>
<dbReference type="PANTHER" id="PTHR31149:SF11">
    <property type="entry name" value="187-KDA MICROTUBULE-ASSOCIATED PROTEIN AIR9"/>
    <property type="match status" value="1"/>
</dbReference>
<proteinExistence type="predicted"/>
<dbReference type="InterPro" id="IPR013783">
    <property type="entry name" value="Ig-like_fold"/>
</dbReference>
<dbReference type="Proteomes" id="UP000598426">
    <property type="component" value="Unassembled WGS sequence"/>
</dbReference>
<dbReference type="RefSeq" id="WP_191172179.1">
    <property type="nucleotide sequence ID" value="NZ_JACXZS010000008.1"/>
</dbReference>
<dbReference type="PANTHER" id="PTHR31149">
    <property type="entry name" value="EXPRESSED PROTEIN"/>
    <property type="match status" value="1"/>
</dbReference>
<organism evidence="2 3">
    <name type="scientific">Microbacterium helvum</name>
    <dbReference type="NCBI Taxonomy" id="2773713"/>
    <lineage>
        <taxon>Bacteria</taxon>
        <taxon>Bacillati</taxon>
        <taxon>Actinomycetota</taxon>
        <taxon>Actinomycetes</taxon>
        <taxon>Micrococcales</taxon>
        <taxon>Microbacteriaceae</taxon>
        <taxon>Microbacterium</taxon>
    </lineage>
</organism>
<protein>
    <recommendedName>
        <fullName evidence="4">Alpha-amylase</fullName>
    </recommendedName>
</protein>